<keyword evidence="2" id="KW-0472">Membrane</keyword>
<feature type="transmembrane region" description="Helical" evidence="2">
    <location>
        <begin position="96"/>
        <end position="116"/>
    </location>
</feature>
<gene>
    <name evidence="3" type="ORF">NP233_g2538</name>
</gene>
<accession>A0AAD5YTN2</accession>
<evidence type="ECO:0000256" key="2">
    <source>
        <dbReference type="SAM" id="Phobius"/>
    </source>
</evidence>
<comment type="caution">
    <text evidence="3">The sequence shown here is derived from an EMBL/GenBank/DDBJ whole genome shotgun (WGS) entry which is preliminary data.</text>
</comment>
<reference evidence="3" key="1">
    <citation type="submission" date="2022-07" db="EMBL/GenBank/DDBJ databases">
        <title>Genome Sequence of Leucocoprinus birnbaumii.</title>
        <authorList>
            <person name="Buettner E."/>
        </authorList>
    </citation>
    <scope>NUCLEOTIDE SEQUENCE</scope>
    <source>
        <strain evidence="3">VT141</strain>
    </source>
</reference>
<evidence type="ECO:0000313" key="4">
    <source>
        <dbReference type="Proteomes" id="UP001213000"/>
    </source>
</evidence>
<feature type="compositionally biased region" description="Low complexity" evidence="1">
    <location>
        <begin position="143"/>
        <end position="175"/>
    </location>
</feature>
<feature type="compositionally biased region" description="Basic and acidic residues" evidence="1">
    <location>
        <begin position="55"/>
        <end position="64"/>
    </location>
</feature>
<dbReference type="Proteomes" id="UP001213000">
    <property type="component" value="Unassembled WGS sequence"/>
</dbReference>
<keyword evidence="2" id="KW-0812">Transmembrane</keyword>
<feature type="compositionally biased region" description="Low complexity" evidence="1">
    <location>
        <begin position="191"/>
        <end position="207"/>
    </location>
</feature>
<feature type="region of interest" description="Disordered" evidence="1">
    <location>
        <begin position="38"/>
        <end position="64"/>
    </location>
</feature>
<name>A0AAD5YTN2_9AGAR</name>
<keyword evidence="4" id="KW-1185">Reference proteome</keyword>
<organism evidence="3 4">
    <name type="scientific">Leucocoprinus birnbaumii</name>
    <dbReference type="NCBI Taxonomy" id="56174"/>
    <lineage>
        <taxon>Eukaryota</taxon>
        <taxon>Fungi</taxon>
        <taxon>Dikarya</taxon>
        <taxon>Basidiomycota</taxon>
        <taxon>Agaricomycotina</taxon>
        <taxon>Agaricomycetes</taxon>
        <taxon>Agaricomycetidae</taxon>
        <taxon>Agaricales</taxon>
        <taxon>Agaricineae</taxon>
        <taxon>Agaricaceae</taxon>
        <taxon>Leucocoprinus</taxon>
    </lineage>
</organism>
<evidence type="ECO:0000256" key="1">
    <source>
        <dbReference type="SAM" id="MobiDB-lite"/>
    </source>
</evidence>
<feature type="region of interest" description="Disordered" evidence="1">
    <location>
        <begin position="121"/>
        <end position="239"/>
    </location>
</feature>
<proteinExistence type="predicted"/>
<sequence length="253" mass="25348">MTSTSAYDEKLLSQAPEVTKADLQDGYNADLLREANVKRTTSTRIAPTPPPLRSNSDHQFHQHDKDIESAAAPLQPKENVIYQEPRKPWWRTVKGIAVIAVVAIIIILAAVLGGVLGSRKSKPSTDLLDQPQGNSTSGGADQGSGATASGNGSSTGSASSTSSGSPPTATQPSSGNTQNTAGNSNGGTSEGGAADTGSGAAGNTNNGSNGGGGSGRPVEGSTPVAGDGSGNTLSSRSEGLAVEVLLRNLGVQL</sequence>
<dbReference type="EMBL" id="JANIEX010000108">
    <property type="protein sequence ID" value="KAJ3573285.1"/>
    <property type="molecule type" value="Genomic_DNA"/>
</dbReference>
<keyword evidence="2" id="KW-1133">Transmembrane helix</keyword>
<protein>
    <submittedName>
        <fullName evidence="3">Uncharacterized protein</fullName>
    </submittedName>
</protein>
<evidence type="ECO:0000313" key="3">
    <source>
        <dbReference type="EMBL" id="KAJ3573285.1"/>
    </source>
</evidence>
<dbReference type="AlphaFoldDB" id="A0AAD5YTN2"/>